<dbReference type="AlphaFoldDB" id="A0A7R8CKZ2"/>
<gene>
    <name evidence="1" type="ORF">LSAA_4667</name>
</gene>
<name>A0A7R8CKZ2_LEPSM</name>
<dbReference type="Proteomes" id="UP000675881">
    <property type="component" value="Chromosome 14"/>
</dbReference>
<keyword evidence="2" id="KW-1185">Reference proteome</keyword>
<accession>A0A7R8CKZ2</accession>
<sequence>MRAILVTKPGKNYMVLQSLIALSRVLFLKYFNGFFNNTFKNYCLYICIHSTRFTVGRSTDLALAKAIVLLEEAVEGKKYGFAVSLDYSGVFDTLSFTSGLTGLQDLPIFF</sequence>
<organism evidence="1 2">
    <name type="scientific">Lepeophtheirus salmonis</name>
    <name type="common">Salmon louse</name>
    <name type="synonym">Caligus salmonis</name>
    <dbReference type="NCBI Taxonomy" id="72036"/>
    <lineage>
        <taxon>Eukaryota</taxon>
        <taxon>Metazoa</taxon>
        <taxon>Ecdysozoa</taxon>
        <taxon>Arthropoda</taxon>
        <taxon>Crustacea</taxon>
        <taxon>Multicrustacea</taxon>
        <taxon>Hexanauplia</taxon>
        <taxon>Copepoda</taxon>
        <taxon>Siphonostomatoida</taxon>
        <taxon>Caligidae</taxon>
        <taxon>Lepeophtheirus</taxon>
    </lineage>
</organism>
<evidence type="ECO:0000313" key="1">
    <source>
        <dbReference type="EMBL" id="CAF2852775.1"/>
    </source>
</evidence>
<protein>
    <submittedName>
        <fullName evidence="1">(salmon louse) hypothetical protein</fullName>
    </submittedName>
</protein>
<evidence type="ECO:0000313" key="2">
    <source>
        <dbReference type="Proteomes" id="UP000675881"/>
    </source>
</evidence>
<dbReference type="EMBL" id="HG994593">
    <property type="protein sequence ID" value="CAF2852775.1"/>
    <property type="molecule type" value="Genomic_DNA"/>
</dbReference>
<reference evidence="1" key="1">
    <citation type="submission" date="2021-02" db="EMBL/GenBank/DDBJ databases">
        <authorList>
            <person name="Bekaert M."/>
        </authorList>
    </citation>
    <scope>NUCLEOTIDE SEQUENCE</scope>
    <source>
        <strain evidence="1">IoA-00</strain>
    </source>
</reference>
<proteinExistence type="predicted"/>